<reference evidence="3" key="1">
    <citation type="journal article" date="2020" name="Nat. Genet.">
        <title>Genomic diversifications of five Gossypium allopolyploid species and their impact on cotton improvement.</title>
        <authorList>
            <person name="Chen Z.J."/>
            <person name="Sreedasyam A."/>
            <person name="Ando A."/>
            <person name="Song Q."/>
            <person name="De Santiago L.M."/>
            <person name="Hulse-Kemp A.M."/>
            <person name="Ding M."/>
            <person name="Ye W."/>
            <person name="Kirkbride R.C."/>
            <person name="Jenkins J."/>
            <person name="Plott C."/>
            <person name="Lovell J."/>
            <person name="Lin Y.M."/>
            <person name="Vaughn R."/>
            <person name="Liu B."/>
            <person name="Simpson S."/>
            <person name="Scheffler B.E."/>
            <person name="Wen L."/>
            <person name="Saski C.A."/>
            <person name="Grover C.E."/>
            <person name="Hu G."/>
            <person name="Conover J.L."/>
            <person name="Carlson J.W."/>
            <person name="Shu S."/>
            <person name="Boston L.B."/>
            <person name="Williams M."/>
            <person name="Peterson D.G."/>
            <person name="McGee K."/>
            <person name="Jones D.C."/>
            <person name="Wendel J.F."/>
            <person name="Stelly D.M."/>
            <person name="Grimwood J."/>
            <person name="Schmutz J."/>
        </authorList>
    </citation>
    <scope>NUCLEOTIDE SEQUENCE [LARGE SCALE GENOMIC DNA]</scope>
    <source>
        <strain evidence="3">cv. TM-1</strain>
    </source>
</reference>
<feature type="region of interest" description="Disordered" evidence="2">
    <location>
        <begin position="483"/>
        <end position="512"/>
    </location>
</feature>
<accession>A0A1U8JWM2</accession>
<feature type="compositionally biased region" description="Low complexity" evidence="2">
    <location>
        <begin position="490"/>
        <end position="511"/>
    </location>
</feature>
<dbReference type="PANTHER" id="PTHR31447:SF0">
    <property type="entry name" value="HYDROXYPROLINE-RICH GLYCOPROTEIN FAMILY PROTEIN"/>
    <property type="match status" value="1"/>
</dbReference>
<feature type="region of interest" description="Disordered" evidence="2">
    <location>
        <begin position="156"/>
        <end position="239"/>
    </location>
</feature>
<dbReference type="Proteomes" id="UP000818029">
    <property type="component" value="Chromosome D02"/>
</dbReference>
<dbReference type="GO" id="GO:0006402">
    <property type="term" value="P:mRNA catabolic process"/>
    <property type="evidence" value="ECO:0007669"/>
    <property type="project" value="InterPro"/>
</dbReference>
<dbReference type="Gene3D" id="2.60.120.590">
    <property type="entry name" value="Alpha-ketoglutarate-dependent dioxygenase AlkB-like"/>
    <property type="match status" value="1"/>
</dbReference>
<dbReference type="InterPro" id="IPR037151">
    <property type="entry name" value="AlkB-like_sf"/>
</dbReference>
<dbReference type="SUPFAM" id="SSF51197">
    <property type="entry name" value="Clavaminate synthase-like"/>
    <property type="match status" value="1"/>
</dbReference>
<dbReference type="AlphaFoldDB" id="A0A1U8JWM2"/>
<proteinExistence type="inferred from homology"/>
<dbReference type="PANTHER" id="PTHR31447">
    <property type="entry name" value="HYDROXYPROLINE-RICH GLYCOPROTEIN FAMILY PROTEIN-RELATED"/>
    <property type="match status" value="1"/>
</dbReference>
<feature type="compositionally biased region" description="Basic and acidic residues" evidence="2">
    <location>
        <begin position="174"/>
        <end position="205"/>
    </location>
</feature>
<evidence type="ECO:0000256" key="1">
    <source>
        <dbReference type="ARBA" id="ARBA00007879"/>
    </source>
</evidence>
<dbReference type="InterPro" id="IPR044842">
    <property type="entry name" value="ALKBH9B/ALKBH10B-like"/>
</dbReference>
<evidence type="ECO:0000313" key="3">
    <source>
        <dbReference type="Proteomes" id="UP000818029"/>
    </source>
</evidence>
<feature type="compositionally biased region" description="Polar residues" evidence="2">
    <location>
        <begin position="209"/>
        <end position="222"/>
    </location>
</feature>
<evidence type="ECO:0000313" key="4">
    <source>
        <dbReference type="RefSeq" id="XP_016693163.1"/>
    </source>
</evidence>
<comment type="similarity">
    <text evidence="1">Belongs to the alkB family.</text>
</comment>
<feature type="compositionally biased region" description="Polar residues" evidence="2">
    <location>
        <begin position="156"/>
        <end position="173"/>
    </location>
</feature>
<protein>
    <submittedName>
        <fullName evidence="4">RNA demethylase ALKBH10B isoform X1</fullName>
    </submittedName>
</protein>
<dbReference type="SMR" id="A0A1U8JWM2"/>
<dbReference type="PaxDb" id="3635-A0A1U8JWM2"/>
<dbReference type="STRING" id="3635.A0A1U8JWM2"/>
<gene>
    <name evidence="4" type="primary">LOC107909959</name>
</gene>
<organism evidence="3 4">
    <name type="scientific">Gossypium hirsutum</name>
    <name type="common">Upland cotton</name>
    <name type="synonym">Gossypium mexicanum</name>
    <dbReference type="NCBI Taxonomy" id="3635"/>
    <lineage>
        <taxon>Eukaryota</taxon>
        <taxon>Viridiplantae</taxon>
        <taxon>Streptophyta</taxon>
        <taxon>Embryophyta</taxon>
        <taxon>Tracheophyta</taxon>
        <taxon>Spermatophyta</taxon>
        <taxon>Magnoliopsida</taxon>
        <taxon>eudicotyledons</taxon>
        <taxon>Gunneridae</taxon>
        <taxon>Pentapetalae</taxon>
        <taxon>rosids</taxon>
        <taxon>malvids</taxon>
        <taxon>Malvales</taxon>
        <taxon>Malvaceae</taxon>
        <taxon>Malvoideae</taxon>
        <taxon>Gossypium</taxon>
    </lineage>
</organism>
<feature type="region of interest" description="Disordered" evidence="2">
    <location>
        <begin position="572"/>
        <end position="665"/>
    </location>
</feature>
<name>A0A1U8JWM2_GOSHI</name>
<feature type="compositionally biased region" description="Low complexity" evidence="2">
    <location>
        <begin position="603"/>
        <end position="613"/>
    </location>
</feature>
<dbReference type="GeneID" id="107909959"/>
<evidence type="ECO:0000256" key="2">
    <source>
        <dbReference type="SAM" id="MobiDB-lite"/>
    </source>
</evidence>
<dbReference type="GO" id="GO:0032451">
    <property type="term" value="F:demethylase activity"/>
    <property type="evidence" value="ECO:0007669"/>
    <property type="project" value="InterPro"/>
</dbReference>
<reference evidence="4" key="2">
    <citation type="submission" date="2025-08" db="UniProtKB">
        <authorList>
            <consortium name="RefSeq"/>
        </authorList>
    </citation>
    <scope>IDENTIFICATION</scope>
</reference>
<keyword evidence="3" id="KW-1185">Reference proteome</keyword>
<dbReference type="KEGG" id="ghi:107909959"/>
<sequence length="684" mass="73793">MAMPSGNVVLSDKMQFAAPPAAGAGGGGGGAAGGEIHQHQPRQWFPDERDGFIYWLRGEFAAANAMIDSLCQHLREVGEVGEYEAVIACIQQRRSNWNPVLHMQQYFSVAEVSYALQQVSWRRRQKPYDQGKLGGKEYKRSGFGFKGHRLEVAKEMQNSGVDNDANLTVNTISDRNDMKTEKRDDNKSGGEDKVSVVSEDIKDAASKPQADSSLKKSGSSVGTIPGDTEPGTEEVNGGCTSSCKVNDLHSAQNESEKQNLAKGPKNFVGNEMFDGKMVNVVDGLKLYEELLDEKEVSDLVSLVNDLRAAGKRGQFQEAGQTYVASKKPMKGHGREMIQLGLPIADAPLDDEIAAGTSKDRRIEAIPALLQDAIDRLVDSQVMTAKPDSCIIDVYNEGDHSMPRMWPPWFGKPICVMFLTECDITFGRMISVDHPGDFRGSLKLSLAPGSLLVMHGKSADFAKHALPSVRKQRILVTFTKYQPKKSMSDNPRLPSPSLSQSSQWVPSPSRSPNHFRLSAGPKHYAAIPTTGVMPAPPIRPQIPPSNGVQPLFVPTPVPPAIPFPASVPIPPGSTGWPAAATRHPPPRLPIPGTGVFLPPPGSNSASQQSSTTATEPNIPVETTSPPKENEIESGKTNQHAASPEVGLDKKSPKQDCNGSVDGSVSGRAMVKEEVQCAENSVKQSC</sequence>
<dbReference type="GO" id="GO:0003729">
    <property type="term" value="F:mRNA binding"/>
    <property type="evidence" value="ECO:0007669"/>
    <property type="project" value="InterPro"/>
</dbReference>
<dbReference type="RefSeq" id="XP_016693163.1">
    <property type="nucleotide sequence ID" value="XM_016837674.2"/>
</dbReference>
<dbReference type="OrthoDB" id="1916097at2759"/>